<proteinExistence type="predicted"/>
<reference evidence="1 2" key="1">
    <citation type="submission" date="2019-12" db="EMBL/GenBank/DDBJ databases">
        <title>Comparative genomics gives insights into the taxonomy of the Azoarcus-Aromatoleum group and reveals separate origins of nif in the plant-associated Azoarcus and non-plant-associated Aromatoleum sub-groups.</title>
        <authorList>
            <person name="Lafos M."/>
            <person name="Maluk M."/>
            <person name="Batista M."/>
            <person name="Junghare M."/>
            <person name="Carmona M."/>
            <person name="Faoro H."/>
            <person name="Cruz L.M."/>
            <person name="Battistoni F."/>
            <person name="De Souza E."/>
            <person name="Pedrosa F."/>
            <person name="Chen W.-M."/>
            <person name="Poole P.S."/>
            <person name="Dixon R.A."/>
            <person name="James E.K."/>
        </authorList>
    </citation>
    <scope>NUCLEOTIDE SEQUENCE [LARGE SCALE GENOMIC DNA]</scope>
    <source>
        <strain evidence="1 2">ToN1</strain>
    </source>
</reference>
<comment type="caution">
    <text evidence="1">The sequence shown here is derived from an EMBL/GenBank/DDBJ whole genome shotgun (WGS) entry which is preliminary data.</text>
</comment>
<protein>
    <recommendedName>
        <fullName evidence="3">Replication-relaxation</fullName>
    </recommendedName>
</protein>
<gene>
    <name evidence="1" type="ORF">GPA26_19845</name>
</gene>
<accession>A0ABX1MRX4</accession>
<sequence length="265" mass="29831">MTTKDGRAVARENEVHVLRALHRFGWLRTRDLAALVWQRWARNPSGEPSLKPPVPTAAGLRMAQRTLRRLREKRQVLNSRAPDGSLIYALAEAGARVLLQIGVSAVTGKDLMRTFSTAHFRHRSIANEVAVGAIIAGFRVATEREIAQGLWLGGEDGIAGKKPDVLMRGDGRLWWVEVERSRKNAKDYARLLHWLGAVGRDAFRQSGPELLSDGMLWGKVLFVCTPAFRERLCRDLAAVGWKEVHIDTFLSFETSLYRFEDISFC</sequence>
<keyword evidence="2" id="KW-1185">Reference proteome</keyword>
<evidence type="ECO:0000313" key="2">
    <source>
        <dbReference type="Proteomes" id="UP000652074"/>
    </source>
</evidence>
<evidence type="ECO:0000313" key="1">
    <source>
        <dbReference type="EMBL" id="NMF90728.1"/>
    </source>
</evidence>
<evidence type="ECO:0008006" key="3">
    <source>
        <dbReference type="Google" id="ProtNLM"/>
    </source>
</evidence>
<dbReference type="Proteomes" id="UP000652074">
    <property type="component" value="Unassembled WGS sequence"/>
</dbReference>
<dbReference type="RefSeq" id="WP_169208062.1">
    <property type="nucleotide sequence ID" value="NZ_CP059560.1"/>
</dbReference>
<dbReference type="EMBL" id="WTVR01000050">
    <property type="protein sequence ID" value="NMF90728.1"/>
    <property type="molecule type" value="Genomic_DNA"/>
</dbReference>
<organism evidence="1 2">
    <name type="scientific">Aromatoleum petrolei</name>
    <dbReference type="NCBI Taxonomy" id="76116"/>
    <lineage>
        <taxon>Bacteria</taxon>
        <taxon>Pseudomonadati</taxon>
        <taxon>Pseudomonadota</taxon>
        <taxon>Betaproteobacteria</taxon>
        <taxon>Rhodocyclales</taxon>
        <taxon>Rhodocyclaceae</taxon>
        <taxon>Aromatoleum</taxon>
    </lineage>
</organism>
<name>A0ABX1MRX4_9RHOO</name>